<dbReference type="PANTHER" id="PTHR43308:SF5">
    <property type="entry name" value="S-LAYER PROTEIN _ PEPTIDOGLYCAN ENDO-BETA-N-ACETYLGLUCOSAMINIDASE"/>
    <property type="match status" value="1"/>
</dbReference>
<accession>A0A1A5YFD9</accession>
<dbReference type="PANTHER" id="PTHR43308">
    <property type="entry name" value="OUTER MEMBRANE PROTEIN ALPHA-RELATED"/>
    <property type="match status" value="1"/>
</dbReference>
<dbReference type="PROSITE" id="PS51272">
    <property type="entry name" value="SLH"/>
    <property type="match status" value="2"/>
</dbReference>
<dbReference type="STRING" id="1844972.A7K91_12340"/>
<gene>
    <name evidence="3" type="ORF">A7K91_12340</name>
</gene>
<keyword evidence="1" id="KW-0732">Signal</keyword>
<evidence type="ECO:0000313" key="4">
    <source>
        <dbReference type="Proteomes" id="UP000092024"/>
    </source>
</evidence>
<feature type="signal peptide" evidence="1">
    <location>
        <begin position="1"/>
        <end position="27"/>
    </location>
</feature>
<comment type="caution">
    <text evidence="3">The sequence shown here is derived from an EMBL/GenBank/DDBJ whole genome shotgun (WGS) entry which is preliminary data.</text>
</comment>
<dbReference type="RefSeq" id="WP_068684833.1">
    <property type="nucleotide sequence ID" value="NZ_LYPA01000065.1"/>
</dbReference>
<name>A0A1A5YFD9_9BACL</name>
<dbReference type="Proteomes" id="UP000092024">
    <property type="component" value="Unassembled WGS sequence"/>
</dbReference>
<evidence type="ECO:0000256" key="1">
    <source>
        <dbReference type="SAM" id="SignalP"/>
    </source>
</evidence>
<reference evidence="3 4" key="1">
    <citation type="submission" date="2016-05" db="EMBL/GenBank/DDBJ databases">
        <title>Paenibacillus oryzae. sp. nov., isolated from the rice root.</title>
        <authorList>
            <person name="Zhang J."/>
            <person name="Zhang X."/>
        </authorList>
    </citation>
    <scope>NUCLEOTIDE SEQUENCE [LARGE SCALE GENOMIC DNA]</scope>
    <source>
        <strain evidence="3 4">1DrF-4</strain>
    </source>
</reference>
<organism evidence="3 4">
    <name type="scientific">Paenibacillus oryzae</name>
    <dbReference type="NCBI Taxonomy" id="1844972"/>
    <lineage>
        <taxon>Bacteria</taxon>
        <taxon>Bacillati</taxon>
        <taxon>Bacillota</taxon>
        <taxon>Bacilli</taxon>
        <taxon>Bacillales</taxon>
        <taxon>Paenibacillaceae</taxon>
        <taxon>Paenibacillus</taxon>
    </lineage>
</organism>
<proteinExistence type="predicted"/>
<sequence length="443" mass="49474">MKRITKKLIILTMTWTFLIGGSGISTAGAASSPDVFKDVSSHWAKAQIEEAVAKGYVAGYPNGTFKPDAPVTRAQFITMLVRALELEHGPEGSIWYTTYVKAAKEAAIYQGDSDFAEWNMNKEISREHMAWLAARAADETLVTVESSGIVKEVEIYRWPEVPENNVVRTDDFMRDYYEGFLTHTAFARGILNGFGGNVIGLERTTTRAQAVTVIERILSLKAGKKLPADKYATAEAELLWLKTNAFTMAPHLFDDPNGSSMKKKYHLEGLVFKNNVIHTEIQRIILIDLDDPKDPYRKLLPQTNKLGFLNGNIGKVPEDAYAMYIEYETISNKNPKQYWGNLSLTTQSYVSVNGKDDALTQPARLNTNDPLFTQINMIKPSESGVGKGITVWGIPNSGFSLYKPSGSNKKSRGLNFTFYIKPIYGDDDIRNYIFIGSTTHYGK</sequence>
<feature type="domain" description="SLH" evidence="2">
    <location>
        <begin position="31"/>
        <end position="94"/>
    </location>
</feature>
<dbReference type="AlphaFoldDB" id="A0A1A5YFD9"/>
<evidence type="ECO:0000313" key="3">
    <source>
        <dbReference type="EMBL" id="OBR64303.1"/>
    </source>
</evidence>
<dbReference type="Pfam" id="PF00395">
    <property type="entry name" value="SLH"/>
    <property type="match status" value="1"/>
</dbReference>
<dbReference type="EMBL" id="LYPA01000065">
    <property type="protein sequence ID" value="OBR64303.1"/>
    <property type="molecule type" value="Genomic_DNA"/>
</dbReference>
<dbReference type="InterPro" id="IPR051465">
    <property type="entry name" value="Cell_Envelope_Struct_Comp"/>
</dbReference>
<feature type="domain" description="SLH" evidence="2">
    <location>
        <begin position="164"/>
        <end position="228"/>
    </location>
</feature>
<feature type="chain" id="PRO_5039399163" description="SLH domain-containing protein" evidence="1">
    <location>
        <begin position="28"/>
        <end position="443"/>
    </location>
</feature>
<protein>
    <recommendedName>
        <fullName evidence="2">SLH domain-containing protein</fullName>
    </recommendedName>
</protein>
<evidence type="ECO:0000259" key="2">
    <source>
        <dbReference type="PROSITE" id="PS51272"/>
    </source>
</evidence>
<keyword evidence="4" id="KW-1185">Reference proteome</keyword>
<dbReference type="InterPro" id="IPR001119">
    <property type="entry name" value="SLH_dom"/>
</dbReference>